<evidence type="ECO:0000313" key="8">
    <source>
        <dbReference type="Proteomes" id="UP000295807"/>
    </source>
</evidence>
<dbReference type="InterPro" id="IPR011042">
    <property type="entry name" value="6-blade_b-propeller_TolB-like"/>
</dbReference>
<keyword evidence="5" id="KW-0732">Signal</keyword>
<dbReference type="InterPro" id="IPR009056">
    <property type="entry name" value="Cyt_c-like_dom"/>
</dbReference>
<evidence type="ECO:0000256" key="2">
    <source>
        <dbReference type="ARBA" id="ARBA00022723"/>
    </source>
</evidence>
<dbReference type="PANTHER" id="PTHR33546:SF1">
    <property type="entry name" value="LARGE, MULTIFUNCTIONAL SECRETED PROTEIN"/>
    <property type="match status" value="1"/>
</dbReference>
<dbReference type="InterPro" id="IPR011989">
    <property type="entry name" value="ARM-like"/>
</dbReference>
<dbReference type="GO" id="GO:0046872">
    <property type="term" value="F:metal ion binding"/>
    <property type="evidence" value="ECO:0007669"/>
    <property type="project" value="UniProtKB-KW"/>
</dbReference>
<dbReference type="EMBL" id="SMAD01000001">
    <property type="protein sequence ID" value="TCS89955.1"/>
    <property type="molecule type" value="Genomic_DNA"/>
</dbReference>
<dbReference type="SUPFAM" id="SSF46626">
    <property type="entry name" value="Cytochrome c"/>
    <property type="match status" value="1"/>
</dbReference>
<dbReference type="InterPro" id="IPR013427">
    <property type="entry name" value="Haem-bd_dom_put"/>
</dbReference>
<dbReference type="Gene3D" id="1.10.760.10">
    <property type="entry name" value="Cytochrome c-like domain"/>
    <property type="match status" value="1"/>
</dbReference>
<dbReference type="InterPro" id="IPR055557">
    <property type="entry name" value="DUF7133"/>
</dbReference>
<feature type="chain" id="PRO_5020219320" evidence="5">
    <location>
        <begin position="20"/>
        <end position="1130"/>
    </location>
</feature>
<keyword evidence="1 4" id="KW-0349">Heme</keyword>
<feature type="domain" description="Cytochrome c" evidence="6">
    <location>
        <begin position="993"/>
        <end position="1129"/>
    </location>
</feature>
<dbReference type="InterPro" id="IPR011041">
    <property type="entry name" value="Quinoprot_gluc/sorb_DH_b-prop"/>
</dbReference>
<dbReference type="NCBIfam" id="TIGR02603">
    <property type="entry name" value="CxxCH_TIGR02603"/>
    <property type="match status" value="1"/>
</dbReference>
<dbReference type="InterPro" id="IPR016024">
    <property type="entry name" value="ARM-type_fold"/>
</dbReference>
<dbReference type="PROSITE" id="PS51257">
    <property type="entry name" value="PROKAR_LIPOPROTEIN"/>
    <property type="match status" value="1"/>
</dbReference>
<keyword evidence="2 4" id="KW-0479">Metal-binding</keyword>
<dbReference type="InterPro" id="IPR036909">
    <property type="entry name" value="Cyt_c-like_dom_sf"/>
</dbReference>
<keyword evidence="8" id="KW-1185">Reference proteome</keyword>
<feature type="signal peptide" evidence="5">
    <location>
        <begin position="1"/>
        <end position="19"/>
    </location>
</feature>
<comment type="caution">
    <text evidence="7">The sequence shown here is derived from an EMBL/GenBank/DDBJ whole genome shotgun (WGS) entry which is preliminary data.</text>
</comment>
<evidence type="ECO:0000256" key="3">
    <source>
        <dbReference type="ARBA" id="ARBA00023004"/>
    </source>
</evidence>
<keyword evidence="3 4" id="KW-0408">Iron</keyword>
<dbReference type="Gene3D" id="2.120.10.30">
    <property type="entry name" value="TolB, C-terminal domain"/>
    <property type="match status" value="1"/>
</dbReference>
<dbReference type="GO" id="GO:0009055">
    <property type="term" value="F:electron transfer activity"/>
    <property type="evidence" value="ECO:0007669"/>
    <property type="project" value="InterPro"/>
</dbReference>
<dbReference type="AlphaFoldDB" id="A0A4R3KWG8"/>
<dbReference type="SUPFAM" id="SSF50952">
    <property type="entry name" value="Soluble quinoprotein glucose dehydrogenase"/>
    <property type="match status" value="1"/>
</dbReference>
<dbReference type="SMART" id="SM00567">
    <property type="entry name" value="EZ_HEAT"/>
    <property type="match status" value="6"/>
</dbReference>
<dbReference type="Pfam" id="PF23500">
    <property type="entry name" value="DUF7133"/>
    <property type="match status" value="1"/>
</dbReference>
<dbReference type="Proteomes" id="UP000295807">
    <property type="component" value="Unassembled WGS sequence"/>
</dbReference>
<evidence type="ECO:0000256" key="4">
    <source>
        <dbReference type="PROSITE-ProRule" id="PRU00433"/>
    </source>
</evidence>
<dbReference type="OrthoDB" id="9808161at2"/>
<accession>A0A4R3KWG8</accession>
<evidence type="ECO:0000256" key="1">
    <source>
        <dbReference type="ARBA" id="ARBA00022617"/>
    </source>
</evidence>
<dbReference type="Pfam" id="PF13646">
    <property type="entry name" value="HEAT_2"/>
    <property type="match status" value="1"/>
</dbReference>
<evidence type="ECO:0000259" key="6">
    <source>
        <dbReference type="PROSITE" id="PS51007"/>
    </source>
</evidence>
<evidence type="ECO:0000313" key="7">
    <source>
        <dbReference type="EMBL" id="TCS89955.1"/>
    </source>
</evidence>
<proteinExistence type="predicted"/>
<organism evidence="7 8">
    <name type="scientific">Anseongella ginsenosidimutans</name>
    <dbReference type="NCBI Taxonomy" id="496056"/>
    <lineage>
        <taxon>Bacteria</taxon>
        <taxon>Pseudomonadati</taxon>
        <taxon>Bacteroidota</taxon>
        <taxon>Sphingobacteriia</taxon>
        <taxon>Sphingobacteriales</taxon>
        <taxon>Sphingobacteriaceae</taxon>
        <taxon>Anseongella</taxon>
    </lineage>
</organism>
<dbReference type="InterPro" id="IPR004155">
    <property type="entry name" value="PBS_lyase_HEAT"/>
</dbReference>
<dbReference type="Gene3D" id="1.25.10.10">
    <property type="entry name" value="Leucine-rich Repeat Variant"/>
    <property type="match status" value="2"/>
</dbReference>
<evidence type="ECO:0000256" key="5">
    <source>
        <dbReference type="SAM" id="SignalP"/>
    </source>
</evidence>
<dbReference type="GO" id="GO:0020037">
    <property type="term" value="F:heme binding"/>
    <property type="evidence" value="ECO:0007669"/>
    <property type="project" value="InterPro"/>
</dbReference>
<dbReference type="SUPFAM" id="SSF48371">
    <property type="entry name" value="ARM repeat"/>
    <property type="match status" value="1"/>
</dbReference>
<dbReference type="PANTHER" id="PTHR33546">
    <property type="entry name" value="LARGE, MULTIFUNCTIONAL SECRETED PROTEIN-RELATED"/>
    <property type="match status" value="1"/>
</dbReference>
<reference evidence="7 8" key="1">
    <citation type="submission" date="2019-03" db="EMBL/GenBank/DDBJ databases">
        <title>Genomic Encyclopedia of Type Strains, Phase IV (KMG-IV): sequencing the most valuable type-strain genomes for metagenomic binning, comparative biology and taxonomic classification.</title>
        <authorList>
            <person name="Goeker M."/>
        </authorList>
    </citation>
    <scope>NUCLEOTIDE SEQUENCE [LARGE SCALE GENOMIC DNA]</scope>
    <source>
        <strain evidence="7 8">DSM 21100</strain>
    </source>
</reference>
<gene>
    <name evidence="7" type="ORF">EDD80_101152</name>
</gene>
<protein>
    <submittedName>
        <fullName evidence="7">Putative heme-binding domain-containing protein</fullName>
    </submittedName>
</protein>
<dbReference type="RefSeq" id="WP_132127429.1">
    <property type="nucleotide sequence ID" value="NZ_CP042432.1"/>
</dbReference>
<name>A0A4R3KWG8_9SPHI</name>
<sequence>MLKYKNLFFALGLPLFLAAACNRGPADKRIVEMAPAAADSMARLIESRVKPELAEGLSISLWGVDSLVADPVAIHVDDRGRLWYTRTNRQKHSEFDIRGHRDWEIASIALETVEDKRAFLHKVLAPENSAQNQWLEDLNADSSHDWRDMTVEKEHVYRLEDRSGDGVADFSQLVVEDFHEEVTDVAGAVLSDGEDLYVGVGPDMWRMKDRNGDGLADSKESISHGYGVHIGFGGHGMSGLAKGPDGRIYWGIGDIGFNGVGPDGKKWKYPNQGVIVRANPDGSDFEVFAAGLRNTHEFVFDEYGNLISVDNDGDHPGEKERLVYIVNGSDAGWRINWQFGKYRDPDNNTYKVWMDEQMFKPRFEGQAAYIVPPISNYISGPAGMVYNPGTALGPEWKNTFFISEFVGNPARSAIHSFRLKPSGAGFELAGTQTVMKGILATGIDFGPDGALYIGDWIDGWNTKNYGRIWKMDAESGADRAERRETKALLGADFARFEPAKLAGLLANPDMRVRQKAQFELAKRGRDGVAVFRESISRTGNQLARIHGIWGISQMAREDSQHGRLLLPLLNDSDPEIRAQAAKWLGDIRFAEAGAALIPLLEDTSARARFFAAEALGRIAYEPAIQPIISLLAANDGKDVYIRHAGSLALARIRKTEPLAALASHPSRAVRIAAVVALRRMKSPELARFLSDQDEFIVTEAARAINDDHFIKEALPALANVLNEDRFREEALIRRAINACLWTGTEASMQNLIDYALREDAPAAMRAEAVDALSTWARPSVLDRVTGRYRGEVERDPALVQERSAEALLRLLSDEETGLRLSAANALGKLKISRGAPDLLVRLENDQASEVRVAALEALALLEYEQIGEAIARALSDPEKSVRIAGLDLLPEMNLPAEQKVSLLSGVIATKTSGEKQAALLTLGNLSAESTRPAFDRLLEQLAAGKIAPEIRLELAEAIDSTHSAELTEKLQAINAGLAPDTSMAAYAGLLFGGDVGKGRSILFSNQTAQCMRCHSIDDYGANIAPNLNGVASRNTREQLLESLIAPSARITPGYGFVTVELEGGKSLTGVLQRENDNSLTLKVGDEPDTLIYKKQVVRRTNAPSSMPVMKDILSKREIRDLVSFLATLKE</sequence>
<dbReference type="PROSITE" id="PS51007">
    <property type="entry name" value="CYTC"/>
    <property type="match status" value="1"/>
</dbReference>